<reference evidence="3" key="1">
    <citation type="submission" date="2021-01" db="EMBL/GenBank/DDBJ databases">
        <title>Whole genome shotgun sequence of Rhizocola hellebori NBRC 109834.</title>
        <authorList>
            <person name="Komaki H."/>
            <person name="Tamura T."/>
        </authorList>
    </citation>
    <scope>NUCLEOTIDE SEQUENCE</scope>
    <source>
        <strain evidence="3">NBRC 109834</strain>
    </source>
</reference>
<comment type="caution">
    <text evidence="3">The sequence shown here is derived from an EMBL/GenBank/DDBJ whole genome shotgun (WGS) entry which is preliminary data.</text>
</comment>
<evidence type="ECO:0000313" key="3">
    <source>
        <dbReference type="EMBL" id="GIH08724.1"/>
    </source>
</evidence>
<keyword evidence="2" id="KW-0472">Membrane</keyword>
<keyword evidence="4" id="KW-1185">Reference proteome</keyword>
<proteinExistence type="predicted"/>
<accession>A0A8J3VIS8</accession>
<keyword evidence="2" id="KW-1133">Transmembrane helix</keyword>
<keyword evidence="2" id="KW-0812">Transmembrane</keyword>
<evidence type="ECO:0008006" key="5">
    <source>
        <dbReference type="Google" id="ProtNLM"/>
    </source>
</evidence>
<name>A0A8J3VIS8_9ACTN</name>
<dbReference type="AlphaFoldDB" id="A0A8J3VIS8"/>
<dbReference type="Proteomes" id="UP000612899">
    <property type="component" value="Unassembled WGS sequence"/>
</dbReference>
<dbReference type="EMBL" id="BONY01000054">
    <property type="protein sequence ID" value="GIH08724.1"/>
    <property type="molecule type" value="Genomic_DNA"/>
</dbReference>
<feature type="region of interest" description="Disordered" evidence="1">
    <location>
        <begin position="56"/>
        <end position="77"/>
    </location>
</feature>
<sequence>MHPTPPPAALIYGPPPPPPKRRWGRWVALGVVLTLVFCAGLVGLAVLVANVLEDKPPVSARSSGTPGPARSPREGDPISVYQDWVREKVGETLARQRESLLSGDEAGYLSVLDAQAAKADRDRLAVQFKSLRAMKVADWHDKPSNPIRKDGDLWRIELDSSPCFVTDGCADASALADTVWRVVGATATLVEWAPDDKEPHPWQTSELVAQAGQRTIVATVKSQAGKLPSVLVQAEKAALVADRFARDGKPPSRYVIYWAPKKEWERWFDWNPPEWSGGAAIEVSTDRYELVLNADGLDPSAVDDLLRHELTHAASLPGRIAGGKELWWLTEGIAEIGEMEGSPVSAHSGIQDVAAIAKDSDGLEVTGPSDNAANKAVSGLYAFAFLGARCISERFGEPKLVEFFHAVVHDRRVASQAAPEVLDISWPDLQRDCLAYIRQAAG</sequence>
<evidence type="ECO:0000256" key="1">
    <source>
        <dbReference type="SAM" id="MobiDB-lite"/>
    </source>
</evidence>
<protein>
    <recommendedName>
        <fullName evidence="5">Peptidase MA-like domain-containing protein</fullName>
    </recommendedName>
</protein>
<evidence type="ECO:0000256" key="2">
    <source>
        <dbReference type="SAM" id="Phobius"/>
    </source>
</evidence>
<feature type="transmembrane region" description="Helical" evidence="2">
    <location>
        <begin position="26"/>
        <end position="52"/>
    </location>
</feature>
<evidence type="ECO:0000313" key="4">
    <source>
        <dbReference type="Proteomes" id="UP000612899"/>
    </source>
</evidence>
<organism evidence="3 4">
    <name type="scientific">Rhizocola hellebori</name>
    <dbReference type="NCBI Taxonomy" id="1392758"/>
    <lineage>
        <taxon>Bacteria</taxon>
        <taxon>Bacillati</taxon>
        <taxon>Actinomycetota</taxon>
        <taxon>Actinomycetes</taxon>
        <taxon>Micromonosporales</taxon>
        <taxon>Micromonosporaceae</taxon>
        <taxon>Rhizocola</taxon>
    </lineage>
</organism>
<gene>
    <name evidence="3" type="ORF">Rhe02_67910</name>
</gene>